<reference evidence="1 2" key="1">
    <citation type="journal article" date="2019" name="Nat. Ecol. Evol.">
        <title>Megaphylogeny resolves global patterns of mushroom evolution.</title>
        <authorList>
            <person name="Varga T."/>
            <person name="Krizsan K."/>
            <person name="Foldi C."/>
            <person name="Dima B."/>
            <person name="Sanchez-Garcia M."/>
            <person name="Sanchez-Ramirez S."/>
            <person name="Szollosi G.J."/>
            <person name="Szarkandi J.G."/>
            <person name="Papp V."/>
            <person name="Albert L."/>
            <person name="Andreopoulos W."/>
            <person name="Angelini C."/>
            <person name="Antonin V."/>
            <person name="Barry K.W."/>
            <person name="Bougher N.L."/>
            <person name="Buchanan P."/>
            <person name="Buyck B."/>
            <person name="Bense V."/>
            <person name="Catcheside P."/>
            <person name="Chovatia M."/>
            <person name="Cooper J."/>
            <person name="Damon W."/>
            <person name="Desjardin D."/>
            <person name="Finy P."/>
            <person name="Geml J."/>
            <person name="Haridas S."/>
            <person name="Hughes K."/>
            <person name="Justo A."/>
            <person name="Karasinski D."/>
            <person name="Kautmanova I."/>
            <person name="Kiss B."/>
            <person name="Kocsube S."/>
            <person name="Kotiranta H."/>
            <person name="LaButti K.M."/>
            <person name="Lechner B.E."/>
            <person name="Liimatainen K."/>
            <person name="Lipzen A."/>
            <person name="Lukacs Z."/>
            <person name="Mihaltcheva S."/>
            <person name="Morgado L.N."/>
            <person name="Niskanen T."/>
            <person name="Noordeloos M.E."/>
            <person name="Ohm R.A."/>
            <person name="Ortiz-Santana B."/>
            <person name="Ovrebo C."/>
            <person name="Racz N."/>
            <person name="Riley R."/>
            <person name="Savchenko A."/>
            <person name="Shiryaev A."/>
            <person name="Soop K."/>
            <person name="Spirin V."/>
            <person name="Szebenyi C."/>
            <person name="Tomsovsky M."/>
            <person name="Tulloss R.E."/>
            <person name="Uehling J."/>
            <person name="Grigoriev I.V."/>
            <person name="Vagvolgyi C."/>
            <person name="Papp T."/>
            <person name="Martin F.M."/>
            <person name="Miettinen O."/>
            <person name="Hibbett D.S."/>
            <person name="Nagy L.G."/>
        </authorList>
    </citation>
    <scope>NUCLEOTIDE SEQUENCE [LARGE SCALE GENOMIC DNA]</scope>
    <source>
        <strain evidence="1 2">CBS 309.79</strain>
    </source>
</reference>
<sequence length="114" mass="12256">MAYQAMVDIAFVGAPSKIATTLNAIHMAHQHDREVCDATIGIQLGGNNSRLLRGPTPTGPAERGVQRANQGRNIPMALVPDPVQFLPNDPNFRKPVGTAVTVAALHSTNYSYHQ</sequence>
<accession>A0A5C3QKY6</accession>
<organism evidence="1 2">
    <name type="scientific">Pterulicium gracile</name>
    <dbReference type="NCBI Taxonomy" id="1884261"/>
    <lineage>
        <taxon>Eukaryota</taxon>
        <taxon>Fungi</taxon>
        <taxon>Dikarya</taxon>
        <taxon>Basidiomycota</taxon>
        <taxon>Agaricomycotina</taxon>
        <taxon>Agaricomycetes</taxon>
        <taxon>Agaricomycetidae</taxon>
        <taxon>Agaricales</taxon>
        <taxon>Pleurotineae</taxon>
        <taxon>Pterulaceae</taxon>
        <taxon>Pterulicium</taxon>
    </lineage>
</organism>
<dbReference type="EMBL" id="ML178836">
    <property type="protein sequence ID" value="TFK99043.1"/>
    <property type="molecule type" value="Genomic_DNA"/>
</dbReference>
<dbReference type="AlphaFoldDB" id="A0A5C3QKY6"/>
<evidence type="ECO:0000313" key="2">
    <source>
        <dbReference type="Proteomes" id="UP000305067"/>
    </source>
</evidence>
<evidence type="ECO:0000313" key="1">
    <source>
        <dbReference type="EMBL" id="TFK99043.1"/>
    </source>
</evidence>
<keyword evidence="2" id="KW-1185">Reference proteome</keyword>
<proteinExistence type="predicted"/>
<gene>
    <name evidence="1" type="ORF">BDV98DRAFT_192739</name>
</gene>
<dbReference type="Proteomes" id="UP000305067">
    <property type="component" value="Unassembled WGS sequence"/>
</dbReference>
<name>A0A5C3QKY6_9AGAR</name>
<protein>
    <submittedName>
        <fullName evidence="1">Uncharacterized protein</fullName>
    </submittedName>
</protein>